<dbReference type="InterPro" id="IPR018244">
    <property type="entry name" value="Allrgn_V5/Tpx1_CS"/>
</dbReference>
<dbReference type="OrthoDB" id="337038at2759"/>
<dbReference type="PANTHER" id="PTHR10334">
    <property type="entry name" value="CYSTEINE-RICH SECRETORY PROTEIN-RELATED"/>
    <property type="match status" value="1"/>
</dbReference>
<dbReference type="PROSITE" id="PS01010">
    <property type="entry name" value="CRISP_2"/>
    <property type="match status" value="1"/>
</dbReference>
<evidence type="ECO:0000256" key="1">
    <source>
        <dbReference type="SAM" id="MobiDB-lite"/>
    </source>
</evidence>
<dbReference type="Proteomes" id="UP000749559">
    <property type="component" value="Unassembled WGS sequence"/>
</dbReference>
<dbReference type="SMART" id="SM00198">
    <property type="entry name" value="SCP"/>
    <property type="match status" value="1"/>
</dbReference>
<dbReference type="EMBL" id="CAIIXF020000010">
    <property type="protein sequence ID" value="CAH1796550.1"/>
    <property type="molecule type" value="Genomic_DNA"/>
</dbReference>
<protein>
    <submittedName>
        <fullName evidence="2">Uncharacterized protein</fullName>
    </submittedName>
</protein>
<keyword evidence="3" id="KW-1185">Reference proteome</keyword>
<gene>
    <name evidence="2" type="ORF">OFUS_LOCUS20945</name>
</gene>
<evidence type="ECO:0000313" key="2">
    <source>
        <dbReference type="EMBL" id="CAH1796550.1"/>
    </source>
</evidence>
<dbReference type="AlphaFoldDB" id="A0A8J1TXI0"/>
<dbReference type="InterPro" id="IPR035940">
    <property type="entry name" value="CAP_sf"/>
</dbReference>
<sequence>MGVFGNRRIDSTTSPTTTIPITTTQTTTPPTTTTPTTTTPTTTIPTTTTTTPTTTTTTPTTTTTFPACFTSTAYPPVPTTTWNQSCIDHHNAIRAKHNCTPLVTFDVEASKTAQHWAEQLATYGPSIGPNGHSTRLGPGENLYSTWTGNIDEHEGHVPITFNLCQKAVMQWHSHICKYDFNNILESYDNDAVRHFTQVVWKDSWRVGCGLAHVKEDHPDRATVPYYGIRYYVVCHYSPPGNVAGQYMDQVEGYADGEEPFTMCM</sequence>
<dbReference type="Pfam" id="PF00188">
    <property type="entry name" value="CAP"/>
    <property type="match status" value="1"/>
</dbReference>
<accession>A0A8J1TXI0</accession>
<name>A0A8J1TXI0_OWEFU</name>
<dbReference type="InterPro" id="IPR001283">
    <property type="entry name" value="CRISP-related"/>
</dbReference>
<feature type="compositionally biased region" description="Low complexity" evidence="1">
    <location>
        <begin position="12"/>
        <end position="59"/>
    </location>
</feature>
<comment type="caution">
    <text evidence="2">The sequence shown here is derived from an EMBL/GenBank/DDBJ whole genome shotgun (WGS) entry which is preliminary data.</text>
</comment>
<dbReference type="PRINTS" id="PR00837">
    <property type="entry name" value="V5TPXLIKE"/>
</dbReference>
<dbReference type="PROSITE" id="PS01009">
    <property type="entry name" value="CRISP_1"/>
    <property type="match status" value="1"/>
</dbReference>
<dbReference type="SUPFAM" id="SSF55797">
    <property type="entry name" value="PR-1-like"/>
    <property type="match status" value="1"/>
</dbReference>
<dbReference type="Gene3D" id="3.40.33.10">
    <property type="entry name" value="CAP"/>
    <property type="match status" value="1"/>
</dbReference>
<dbReference type="InterPro" id="IPR014044">
    <property type="entry name" value="CAP_dom"/>
</dbReference>
<feature type="region of interest" description="Disordered" evidence="1">
    <location>
        <begin position="1"/>
        <end position="59"/>
    </location>
</feature>
<organism evidence="2 3">
    <name type="scientific">Owenia fusiformis</name>
    <name type="common">Polychaete worm</name>
    <dbReference type="NCBI Taxonomy" id="6347"/>
    <lineage>
        <taxon>Eukaryota</taxon>
        <taxon>Metazoa</taxon>
        <taxon>Spiralia</taxon>
        <taxon>Lophotrochozoa</taxon>
        <taxon>Annelida</taxon>
        <taxon>Polychaeta</taxon>
        <taxon>Sedentaria</taxon>
        <taxon>Canalipalpata</taxon>
        <taxon>Sabellida</taxon>
        <taxon>Oweniida</taxon>
        <taxon>Oweniidae</taxon>
        <taxon>Owenia</taxon>
    </lineage>
</organism>
<reference evidence="2" key="1">
    <citation type="submission" date="2022-03" db="EMBL/GenBank/DDBJ databases">
        <authorList>
            <person name="Martin C."/>
        </authorList>
    </citation>
    <scope>NUCLEOTIDE SEQUENCE</scope>
</reference>
<evidence type="ECO:0000313" key="3">
    <source>
        <dbReference type="Proteomes" id="UP000749559"/>
    </source>
</evidence>
<proteinExistence type="predicted"/>
<dbReference type="GO" id="GO:0005576">
    <property type="term" value="C:extracellular region"/>
    <property type="evidence" value="ECO:0007669"/>
    <property type="project" value="InterPro"/>
</dbReference>